<keyword evidence="3" id="KW-1185">Reference proteome</keyword>
<dbReference type="RefSeq" id="WP_307061131.1">
    <property type="nucleotide sequence ID" value="NZ_JAUSUH010000005.1"/>
</dbReference>
<proteinExistence type="predicted"/>
<sequence>MVSREDILLRDLPKSSKVIEIGPSFSPLAPKRDGWNAVVVDHDTREGLFAKYDGDRNVPDASRIEEVDVVWRGGSIADALPSAELGTFDAFIASHVIEHTTDIVSFLDAAQRLLKREGVVILAVPDKRKCFDFNRPVSTTAGAIAAFREKRTLHTPESYFDFMAFHTCKSGPPGWAGDDATPQTLQIPFDHLLPAWDMMATATSYIDNHQWVFTPASFELMVLELAELGFLRLRVEAIQQAVATEFYAWLRPGREAHSPEELQLKRRRLMDGVVIDLAEQSRQIADSPLNQAVARIAALEAAEQPVARKTAQLAELSALKKAIPRWARKKIVAWYARRAARSPGR</sequence>
<dbReference type="Proteomes" id="UP001238467">
    <property type="component" value="Unassembled WGS sequence"/>
</dbReference>
<dbReference type="Pfam" id="PF08241">
    <property type="entry name" value="Methyltransf_11"/>
    <property type="match status" value="1"/>
</dbReference>
<dbReference type="GO" id="GO:0032259">
    <property type="term" value="P:methylation"/>
    <property type="evidence" value="ECO:0007669"/>
    <property type="project" value="UniProtKB-KW"/>
</dbReference>
<keyword evidence="2" id="KW-0808">Transferase</keyword>
<dbReference type="EMBL" id="JAUSUH010000005">
    <property type="protein sequence ID" value="MDQ0348382.1"/>
    <property type="molecule type" value="Genomic_DNA"/>
</dbReference>
<name>A0ABU0DIX1_9HYPH</name>
<accession>A0ABU0DIX1</accession>
<evidence type="ECO:0000259" key="1">
    <source>
        <dbReference type="Pfam" id="PF08241"/>
    </source>
</evidence>
<comment type="caution">
    <text evidence="2">The sequence shown here is derived from an EMBL/GenBank/DDBJ whole genome shotgun (WGS) entry which is preliminary data.</text>
</comment>
<dbReference type="SUPFAM" id="SSF53335">
    <property type="entry name" value="S-adenosyl-L-methionine-dependent methyltransferases"/>
    <property type="match status" value="1"/>
</dbReference>
<dbReference type="Gene3D" id="3.40.50.150">
    <property type="entry name" value="Vaccinia Virus protein VP39"/>
    <property type="match status" value="1"/>
</dbReference>
<gene>
    <name evidence="2" type="ORF">J2S76_002811</name>
</gene>
<evidence type="ECO:0000313" key="2">
    <source>
        <dbReference type="EMBL" id="MDQ0348382.1"/>
    </source>
</evidence>
<evidence type="ECO:0000313" key="3">
    <source>
        <dbReference type="Proteomes" id="UP001238467"/>
    </source>
</evidence>
<dbReference type="InterPro" id="IPR013216">
    <property type="entry name" value="Methyltransf_11"/>
</dbReference>
<feature type="domain" description="Methyltransferase type 11" evidence="1">
    <location>
        <begin position="69"/>
        <end position="122"/>
    </location>
</feature>
<reference evidence="2 3" key="1">
    <citation type="submission" date="2023-07" db="EMBL/GenBank/DDBJ databases">
        <title>Genomic Encyclopedia of Type Strains, Phase IV (KMG-IV): sequencing the most valuable type-strain genomes for metagenomic binning, comparative biology and taxonomic classification.</title>
        <authorList>
            <person name="Goeker M."/>
        </authorList>
    </citation>
    <scope>NUCLEOTIDE SEQUENCE [LARGE SCALE GENOMIC DNA]</scope>
    <source>
        <strain evidence="2 3">DSM 1277</strain>
    </source>
</reference>
<dbReference type="InterPro" id="IPR029063">
    <property type="entry name" value="SAM-dependent_MTases_sf"/>
</dbReference>
<organism evidence="2 3">
    <name type="scientific">Ancylobacter vacuolatus</name>
    <dbReference type="NCBI Taxonomy" id="223389"/>
    <lineage>
        <taxon>Bacteria</taxon>
        <taxon>Pseudomonadati</taxon>
        <taxon>Pseudomonadota</taxon>
        <taxon>Alphaproteobacteria</taxon>
        <taxon>Hyphomicrobiales</taxon>
        <taxon>Xanthobacteraceae</taxon>
        <taxon>Ancylobacter</taxon>
    </lineage>
</organism>
<protein>
    <submittedName>
        <fullName evidence="2">SAM-dependent methyltransferase</fullName>
    </submittedName>
</protein>
<dbReference type="GO" id="GO:0008168">
    <property type="term" value="F:methyltransferase activity"/>
    <property type="evidence" value="ECO:0007669"/>
    <property type="project" value="UniProtKB-KW"/>
</dbReference>
<keyword evidence="2" id="KW-0489">Methyltransferase</keyword>